<dbReference type="PROSITE" id="PS00509">
    <property type="entry name" value="RAS_GTPASE_ACTIV_1"/>
    <property type="match status" value="1"/>
</dbReference>
<dbReference type="PROSITE" id="PS50018">
    <property type="entry name" value="RAS_GTPASE_ACTIV_2"/>
    <property type="match status" value="1"/>
</dbReference>
<dbReference type="InterPro" id="IPR023152">
    <property type="entry name" value="RasGAP_CS"/>
</dbReference>
<proteinExistence type="predicted"/>
<comment type="caution">
    <text evidence="4">The sequence shown here is derived from an EMBL/GenBank/DDBJ whole genome shotgun (WGS) entry which is preliminary data.</text>
</comment>
<evidence type="ECO:0000313" key="4">
    <source>
        <dbReference type="EMBL" id="CAD6505204.1"/>
    </source>
</evidence>
<dbReference type="GO" id="GO:0007165">
    <property type="term" value="P:signal transduction"/>
    <property type="evidence" value="ECO:0007669"/>
    <property type="project" value="UniProtKB-ARBA"/>
</dbReference>
<dbReference type="Pfam" id="PF00616">
    <property type="entry name" value="RasGAP"/>
    <property type="match status" value="1"/>
</dbReference>
<keyword evidence="1" id="KW-0343">GTPase activation</keyword>
<organism evidence="4 5">
    <name type="scientific">Blumeria graminis f. sp. triticale</name>
    <dbReference type="NCBI Taxonomy" id="1689686"/>
    <lineage>
        <taxon>Eukaryota</taxon>
        <taxon>Fungi</taxon>
        <taxon>Dikarya</taxon>
        <taxon>Ascomycota</taxon>
        <taxon>Pezizomycotina</taxon>
        <taxon>Leotiomycetes</taxon>
        <taxon>Erysiphales</taxon>
        <taxon>Erysiphaceae</taxon>
        <taxon>Blumeria</taxon>
    </lineage>
</organism>
<dbReference type="AlphaFoldDB" id="A0A9W4D6Z6"/>
<dbReference type="GO" id="GO:0005096">
    <property type="term" value="F:GTPase activator activity"/>
    <property type="evidence" value="ECO:0007669"/>
    <property type="project" value="UniProtKB-KW"/>
</dbReference>
<evidence type="ECO:0000259" key="2">
    <source>
        <dbReference type="PROSITE" id="PS50004"/>
    </source>
</evidence>
<accession>A0A9W4D6Z6</accession>
<feature type="domain" description="Ras-GAP" evidence="3">
    <location>
        <begin position="595"/>
        <end position="831"/>
    </location>
</feature>
<reference evidence="4" key="1">
    <citation type="submission" date="2020-10" db="EMBL/GenBank/DDBJ databases">
        <authorList>
            <person name="Muller C M."/>
        </authorList>
    </citation>
    <scope>NUCLEOTIDE SEQUENCE</scope>
    <source>
        <strain evidence="4">THUN-12</strain>
    </source>
</reference>
<evidence type="ECO:0000256" key="1">
    <source>
        <dbReference type="ARBA" id="ARBA00022468"/>
    </source>
</evidence>
<dbReference type="EMBL" id="CAJHIT010000009">
    <property type="protein sequence ID" value="CAD6505204.1"/>
    <property type="molecule type" value="Genomic_DNA"/>
</dbReference>
<dbReference type="InterPro" id="IPR000008">
    <property type="entry name" value="C2_dom"/>
</dbReference>
<dbReference type="SMART" id="SM00323">
    <property type="entry name" value="RasGAP"/>
    <property type="match status" value="1"/>
</dbReference>
<dbReference type="PANTHER" id="PTHR10194:SF60">
    <property type="entry name" value="RAS GTPASE-ACTIVATING PROTEIN RASKOL"/>
    <property type="match status" value="1"/>
</dbReference>
<evidence type="ECO:0000313" key="5">
    <source>
        <dbReference type="Proteomes" id="UP000683417"/>
    </source>
</evidence>
<name>A0A9W4D6Z6_BLUGR</name>
<dbReference type="InterPro" id="IPR001936">
    <property type="entry name" value="RasGAP_dom"/>
</dbReference>
<feature type="domain" description="C2" evidence="2">
    <location>
        <begin position="388"/>
        <end position="540"/>
    </location>
</feature>
<protein>
    <submittedName>
        <fullName evidence="4">BgTH12-00698</fullName>
    </submittedName>
</protein>
<dbReference type="Proteomes" id="UP000683417">
    <property type="component" value="Unassembled WGS sequence"/>
</dbReference>
<dbReference type="PANTHER" id="PTHR10194">
    <property type="entry name" value="RAS GTPASE-ACTIVATING PROTEINS"/>
    <property type="match status" value="1"/>
</dbReference>
<dbReference type="CDD" id="cd05137">
    <property type="entry name" value="RasGAP_CLA2_BUD2"/>
    <property type="match status" value="1"/>
</dbReference>
<evidence type="ECO:0000259" key="3">
    <source>
        <dbReference type="PROSITE" id="PS50018"/>
    </source>
</evidence>
<dbReference type="PROSITE" id="PS50004">
    <property type="entry name" value="C2"/>
    <property type="match status" value="1"/>
</dbReference>
<gene>
    <name evidence="4" type="ORF">BGTH12_LOCUS6562</name>
</gene>
<sequence length="1099" mass="124869">MERPSDRPYGQVFPVCPPDSIIQGRRGTWAAHNTLLDHQNSSEILSPRREKQVDEIPKSTRSLLTRRTSQSAYPAPVITSEASTSHLPSIENKAETVKISMLMKHLCGRMRGEAECQGYDGLKSRRGLFYIDYINGSLMYENEQKRSVITTVIPDLKGLQIKTGEVAESQLKYLVLSNRSLGIYFNFIPKLEADYDLWLAALLCWQQIGSDSIAKTIPNSDTTEGNVFHDTDPTGSYIPKNPGNGNIIKVAKLLLWDRERRSSQVSTTRKSSVRVLRSPSPSPWRPVSCILQDTGEFKLLSENDNTILSVIQLSQLSRCSIQILDRSVLDEEFCIAIFPHYVSSSPSTSHPIYISSESRLTHEVWFCLFRAFTIPEIYGPWKSNSTSRRETSQVTPSRHLSKDMFRIEKSLKVRILEAKICNQVARSKSISTGKQAKEEIETSTGDYFAEVILDGEIRARTSTQNETDNPFWREEYRFQNLPPRPPSLRLVLKRVNQKSVSSRSSTPNAMGIYSSATIVGWTSEISVDSLDRNKDNENWWPVLDKQFEIVGELLLGVKYEEVIVLLANDYKPISELLHNFSNGLTIQISQLVHGNLKLISEMMMNIFQVSGYAGEWLMTLVEDEVDGPEKELPKDCRIGRRKRVNSNESLFFAMSDREQNVRDMGKSLQEEANLLFRGNSLLTQSLDLHMRRVGKEYLEDVLSEKILKINSMNPDCEVDPSRISNSNDSDKNWTLIFTLTTEVWDSIANSATRCPPELRQILKYIRAVAEDRYGNFLRTVTYTSVSGFLFLRFFCPALLNPKSFGLLRDHPQPKAQRTLTLIAKSLQALANLSKFGKKEAWMERMNQFLATHRQGMKDFIDMICAIPVEHDNSILPASYSTPITIYGRLPPTSREGFPSLPYLIDHAQNFSRLVQIWLEATKKGMTIDNAQEEVHEFHQLCLRLQQRTDECLFKAEQLTDSPQRISPRPSSDLIRSPSNDIIMETPRSKRSSDTNLLRGLRNYPLATSEKPLNTSIGRDIKLDRQVRSSVLVEQQLATILSEGMDLSPTNSTNQGFTRDGRSQRAFLGGLRRKGKDHEEVLNRGSEENFMDPSWAGGFV</sequence>
<dbReference type="InterPro" id="IPR039360">
    <property type="entry name" value="Ras_GTPase"/>
</dbReference>